<dbReference type="InParanoid" id="A0A2K3CNR0"/>
<evidence type="ECO:0008006" key="9">
    <source>
        <dbReference type="Google" id="ProtNLM"/>
    </source>
</evidence>
<dbReference type="GeneID" id="66056874"/>
<evidence type="ECO:0000313" key="7">
    <source>
        <dbReference type="EMBL" id="PNW69917.1"/>
    </source>
</evidence>
<feature type="compositionally biased region" description="Gly residues" evidence="6">
    <location>
        <begin position="116"/>
        <end position="125"/>
    </location>
</feature>
<dbReference type="OMA" id="THEIKTH"/>
<comment type="pathway">
    <text evidence="2">Protein modification; protein sumoylation.</text>
</comment>
<keyword evidence="5" id="KW-0539">Nucleus</keyword>
<dbReference type="GO" id="GO:0061665">
    <property type="term" value="F:SUMO ligase activity"/>
    <property type="evidence" value="ECO:0000318"/>
    <property type="project" value="GO_Central"/>
</dbReference>
<protein>
    <recommendedName>
        <fullName evidence="9">U-box domain-containing protein</fullName>
    </recommendedName>
</protein>
<dbReference type="RefSeq" id="XP_042914318.1">
    <property type="nucleotide sequence ID" value="XM_043071859.1"/>
</dbReference>
<keyword evidence="8" id="KW-1185">Reference proteome</keyword>
<reference evidence="7 8" key="1">
    <citation type="journal article" date="2007" name="Science">
        <title>The Chlamydomonas genome reveals the evolution of key animal and plant functions.</title>
        <authorList>
            <person name="Merchant S.S."/>
            <person name="Prochnik S.E."/>
            <person name="Vallon O."/>
            <person name="Harris E.H."/>
            <person name="Karpowicz S.J."/>
            <person name="Witman G.B."/>
            <person name="Terry A."/>
            <person name="Salamov A."/>
            <person name="Fritz-Laylin L.K."/>
            <person name="Marechal-Drouard L."/>
            <person name="Marshall W.F."/>
            <person name="Qu L.H."/>
            <person name="Nelson D.R."/>
            <person name="Sanderfoot A.A."/>
            <person name="Spalding M.H."/>
            <person name="Kapitonov V.V."/>
            <person name="Ren Q."/>
            <person name="Ferris P."/>
            <person name="Lindquist E."/>
            <person name="Shapiro H."/>
            <person name="Lucas S.M."/>
            <person name="Grimwood J."/>
            <person name="Schmutz J."/>
            <person name="Cardol P."/>
            <person name="Cerutti H."/>
            <person name="Chanfreau G."/>
            <person name="Chen C.L."/>
            <person name="Cognat V."/>
            <person name="Croft M.T."/>
            <person name="Dent R."/>
            <person name="Dutcher S."/>
            <person name="Fernandez E."/>
            <person name="Fukuzawa H."/>
            <person name="Gonzalez-Ballester D."/>
            <person name="Gonzalez-Halphen D."/>
            <person name="Hallmann A."/>
            <person name="Hanikenne M."/>
            <person name="Hippler M."/>
            <person name="Inwood W."/>
            <person name="Jabbari K."/>
            <person name="Kalanon M."/>
            <person name="Kuras R."/>
            <person name="Lefebvre P.A."/>
            <person name="Lemaire S.D."/>
            <person name="Lobanov A.V."/>
            <person name="Lohr M."/>
            <person name="Manuell A."/>
            <person name="Meier I."/>
            <person name="Mets L."/>
            <person name="Mittag M."/>
            <person name="Mittelmeier T."/>
            <person name="Moroney J.V."/>
            <person name="Moseley J."/>
            <person name="Napoli C."/>
            <person name="Nedelcu A.M."/>
            <person name="Niyogi K."/>
            <person name="Novoselov S.V."/>
            <person name="Paulsen I.T."/>
            <person name="Pazour G."/>
            <person name="Purton S."/>
            <person name="Ral J.P."/>
            <person name="Riano-Pachon D.M."/>
            <person name="Riekhof W."/>
            <person name="Rymarquis L."/>
            <person name="Schroda M."/>
            <person name="Stern D."/>
            <person name="Umen J."/>
            <person name="Willows R."/>
            <person name="Wilson N."/>
            <person name="Zimmer S.L."/>
            <person name="Allmer J."/>
            <person name="Balk J."/>
            <person name="Bisova K."/>
            <person name="Chen C.J."/>
            <person name="Elias M."/>
            <person name="Gendler K."/>
            <person name="Hauser C."/>
            <person name="Lamb M.R."/>
            <person name="Ledford H."/>
            <person name="Long J.C."/>
            <person name="Minagawa J."/>
            <person name="Page M.D."/>
            <person name="Pan J."/>
            <person name="Pootakham W."/>
            <person name="Roje S."/>
            <person name="Rose A."/>
            <person name="Stahlberg E."/>
            <person name="Terauchi A.M."/>
            <person name="Yang P."/>
            <person name="Ball S."/>
            <person name="Bowler C."/>
            <person name="Dieckmann C.L."/>
            <person name="Gladyshev V.N."/>
            <person name="Green P."/>
            <person name="Jorgensen R."/>
            <person name="Mayfield S."/>
            <person name="Mueller-Roeber B."/>
            <person name="Rajamani S."/>
            <person name="Sayre R.T."/>
            <person name="Brokstein P."/>
            <person name="Dubchak I."/>
            <person name="Goodstein D."/>
            <person name="Hornick L."/>
            <person name="Huang Y.W."/>
            <person name="Jhaveri J."/>
            <person name="Luo Y."/>
            <person name="Martinez D."/>
            <person name="Ngau W.C."/>
            <person name="Otillar B."/>
            <person name="Poliakov A."/>
            <person name="Porter A."/>
            <person name="Szajkowski L."/>
            <person name="Werner G."/>
            <person name="Zhou K."/>
            <person name="Grigoriev I.V."/>
            <person name="Rokhsar D.S."/>
            <person name="Grossman A.R."/>
        </authorList>
    </citation>
    <scope>NUCLEOTIDE SEQUENCE [LARGE SCALE GENOMIC DNA]</scope>
    <source>
        <strain evidence="8">CC-503</strain>
    </source>
</reference>
<dbReference type="Gramene" id="PNW69917">
    <property type="protein sequence ID" value="PNW69917"/>
    <property type="gene ID" value="CHLRE_17g698200v5"/>
</dbReference>
<evidence type="ECO:0000256" key="6">
    <source>
        <dbReference type="SAM" id="MobiDB-lite"/>
    </source>
</evidence>
<feature type="region of interest" description="Disordered" evidence="6">
    <location>
        <begin position="112"/>
        <end position="143"/>
    </location>
</feature>
<feature type="region of interest" description="Disordered" evidence="6">
    <location>
        <begin position="231"/>
        <end position="256"/>
    </location>
</feature>
<dbReference type="Proteomes" id="UP000006906">
    <property type="component" value="Chromosome 17"/>
</dbReference>
<keyword evidence="3" id="KW-0808">Transferase</keyword>
<evidence type="ECO:0000256" key="3">
    <source>
        <dbReference type="ARBA" id="ARBA00022679"/>
    </source>
</evidence>
<dbReference type="InterPro" id="IPR013083">
    <property type="entry name" value="Znf_RING/FYVE/PHD"/>
</dbReference>
<dbReference type="EMBL" id="CM008978">
    <property type="protein sequence ID" value="PNW69917.1"/>
    <property type="molecule type" value="Genomic_DNA"/>
</dbReference>
<dbReference type="OrthoDB" id="26899at2759"/>
<dbReference type="AlphaFoldDB" id="A0A2K3CNR0"/>
<dbReference type="Gene3D" id="3.30.40.10">
    <property type="entry name" value="Zinc/RING finger domain, C3HC4 (zinc finger)"/>
    <property type="match status" value="1"/>
</dbReference>
<feature type="compositionally biased region" description="Gly residues" evidence="6">
    <location>
        <begin position="231"/>
        <end position="247"/>
    </location>
</feature>
<evidence type="ECO:0000256" key="2">
    <source>
        <dbReference type="ARBA" id="ARBA00004718"/>
    </source>
</evidence>
<gene>
    <name evidence="7" type="ORF">CHLRE_17g698200v5</name>
</gene>
<evidence type="ECO:0000256" key="5">
    <source>
        <dbReference type="ARBA" id="ARBA00023242"/>
    </source>
</evidence>
<accession>A0A2K3CNR0</accession>
<dbReference type="GO" id="GO:0000724">
    <property type="term" value="P:double-strand break repair via homologous recombination"/>
    <property type="evidence" value="ECO:0000318"/>
    <property type="project" value="GO_Central"/>
</dbReference>
<sequence length="256" mass="27164">MRENGLITSLSTVTSSISTAADYLTVLGDTEKVAAYKELMLSLGKLTHEIKTHQDALRELGTSYQASAEPTDFRAVLDAALADRLKRQPYEPRSDAAMREFVTGLGEDPDAVLAGGAAGGGGAGGQAAEDEDDDVVEQGAGGRRNWTNTTCPLSLKNVLDLDHPVRDPVGYVFDREAVTDWLRRTRRPGLAPAQMQAHPVAGCSHFLREEQLVPAAEVVREQRRRRLQQLMGGGAGGAGGAGAGVAGEGEDDIIDV</sequence>
<dbReference type="KEGG" id="cre:CHLRE_17g698200v5"/>
<keyword evidence="4" id="KW-0833">Ubl conjugation pathway</keyword>
<dbReference type="GO" id="GO:0005634">
    <property type="term" value="C:nucleus"/>
    <property type="evidence" value="ECO:0000318"/>
    <property type="project" value="GO_Central"/>
</dbReference>
<dbReference type="PANTHER" id="PTHR21330">
    <property type="entry name" value="E3 SUMO-PROTEIN LIGASE NSE2"/>
    <property type="match status" value="1"/>
</dbReference>
<dbReference type="PANTHER" id="PTHR21330:SF1">
    <property type="entry name" value="E3 SUMO-PROTEIN LIGASE NSE2"/>
    <property type="match status" value="1"/>
</dbReference>
<name>A0A2K3CNR0_CHLRE</name>
<dbReference type="STRING" id="3055.A0A2K3CNR0"/>
<evidence type="ECO:0000313" key="8">
    <source>
        <dbReference type="Proteomes" id="UP000006906"/>
    </source>
</evidence>
<dbReference type="UniPathway" id="UPA00886"/>
<evidence type="ECO:0000256" key="4">
    <source>
        <dbReference type="ARBA" id="ARBA00022786"/>
    </source>
</evidence>
<dbReference type="GO" id="GO:0016925">
    <property type="term" value="P:protein sumoylation"/>
    <property type="evidence" value="ECO:0000318"/>
    <property type="project" value="GO_Central"/>
</dbReference>
<comment type="subcellular location">
    <subcellularLocation>
        <location evidence="1">Nucleus</location>
    </subcellularLocation>
</comment>
<proteinExistence type="predicted"/>
<evidence type="ECO:0000256" key="1">
    <source>
        <dbReference type="ARBA" id="ARBA00004123"/>
    </source>
</evidence>
<dbReference type="GO" id="GO:0030915">
    <property type="term" value="C:Smc5-Smc6 complex"/>
    <property type="evidence" value="ECO:0000318"/>
    <property type="project" value="GO_Central"/>
</dbReference>
<dbReference type="InterPro" id="IPR026846">
    <property type="entry name" value="Nse2(Mms21)"/>
</dbReference>
<organism evidence="7 8">
    <name type="scientific">Chlamydomonas reinhardtii</name>
    <name type="common">Chlamydomonas smithii</name>
    <dbReference type="NCBI Taxonomy" id="3055"/>
    <lineage>
        <taxon>Eukaryota</taxon>
        <taxon>Viridiplantae</taxon>
        <taxon>Chlorophyta</taxon>
        <taxon>core chlorophytes</taxon>
        <taxon>Chlorophyceae</taxon>
        <taxon>CS clade</taxon>
        <taxon>Chlamydomonadales</taxon>
        <taxon>Chlamydomonadaceae</taxon>
        <taxon>Chlamydomonas</taxon>
    </lineage>
</organism>